<accession>A0A5A7UN69</accession>
<feature type="region of interest" description="Disordered" evidence="1">
    <location>
        <begin position="45"/>
        <end position="84"/>
    </location>
</feature>
<reference evidence="2 3" key="1">
    <citation type="submission" date="2019-08" db="EMBL/GenBank/DDBJ databases">
        <title>Draft genome sequences of two oriental melons (Cucumis melo L. var makuwa).</title>
        <authorList>
            <person name="Kwon S.-Y."/>
        </authorList>
    </citation>
    <scope>NUCLEOTIDE SEQUENCE [LARGE SCALE GENOMIC DNA]</scope>
    <source>
        <strain evidence="3">cv. SW 3</strain>
        <tissue evidence="2">Leaf</tissue>
    </source>
</reference>
<dbReference type="Proteomes" id="UP000321393">
    <property type="component" value="Unassembled WGS sequence"/>
</dbReference>
<name>A0A5A7UN69_CUCMM</name>
<dbReference type="EMBL" id="SSTE01008633">
    <property type="protein sequence ID" value="KAA0055021.1"/>
    <property type="molecule type" value="Genomic_DNA"/>
</dbReference>
<protein>
    <submittedName>
        <fullName evidence="2">Uncharacterized protein</fullName>
    </submittedName>
</protein>
<evidence type="ECO:0000313" key="3">
    <source>
        <dbReference type="Proteomes" id="UP000321393"/>
    </source>
</evidence>
<gene>
    <name evidence="2" type="ORF">E6C27_scaffold43052G001760</name>
</gene>
<feature type="compositionally biased region" description="Polar residues" evidence="1">
    <location>
        <begin position="74"/>
        <end position="84"/>
    </location>
</feature>
<proteinExistence type="predicted"/>
<organism evidence="2 3">
    <name type="scientific">Cucumis melo var. makuwa</name>
    <name type="common">Oriental melon</name>
    <dbReference type="NCBI Taxonomy" id="1194695"/>
    <lineage>
        <taxon>Eukaryota</taxon>
        <taxon>Viridiplantae</taxon>
        <taxon>Streptophyta</taxon>
        <taxon>Embryophyta</taxon>
        <taxon>Tracheophyta</taxon>
        <taxon>Spermatophyta</taxon>
        <taxon>Magnoliopsida</taxon>
        <taxon>eudicotyledons</taxon>
        <taxon>Gunneridae</taxon>
        <taxon>Pentapetalae</taxon>
        <taxon>rosids</taxon>
        <taxon>fabids</taxon>
        <taxon>Cucurbitales</taxon>
        <taxon>Cucurbitaceae</taxon>
        <taxon>Benincaseae</taxon>
        <taxon>Cucumis</taxon>
    </lineage>
</organism>
<evidence type="ECO:0000256" key="1">
    <source>
        <dbReference type="SAM" id="MobiDB-lite"/>
    </source>
</evidence>
<comment type="caution">
    <text evidence="2">The sequence shown here is derived from an EMBL/GenBank/DDBJ whole genome shotgun (WGS) entry which is preliminary data.</text>
</comment>
<sequence length="84" mass="9059">MESVNVIIDDHEKVSIGSIDEEDGDIWAPYSQKTKTSVSELSFLTDDKDNSSSHTNVDSMDMSIEPTSVGHFDTSASEASVSAC</sequence>
<evidence type="ECO:0000313" key="2">
    <source>
        <dbReference type="EMBL" id="KAA0055021.1"/>
    </source>
</evidence>
<dbReference type="AlphaFoldDB" id="A0A5A7UN69"/>